<keyword evidence="3" id="KW-1185">Reference proteome</keyword>
<proteinExistence type="predicted"/>
<dbReference type="AlphaFoldDB" id="A0A1C1CKV7"/>
<organism evidence="2 3">
    <name type="scientific">Cladophialophora carrionii</name>
    <dbReference type="NCBI Taxonomy" id="86049"/>
    <lineage>
        <taxon>Eukaryota</taxon>
        <taxon>Fungi</taxon>
        <taxon>Dikarya</taxon>
        <taxon>Ascomycota</taxon>
        <taxon>Pezizomycotina</taxon>
        <taxon>Eurotiomycetes</taxon>
        <taxon>Chaetothyriomycetidae</taxon>
        <taxon>Chaetothyriales</taxon>
        <taxon>Herpotrichiellaceae</taxon>
        <taxon>Cladophialophora</taxon>
    </lineage>
</organism>
<accession>A0A1C1CKV7</accession>
<comment type="caution">
    <text evidence="2">The sequence shown here is derived from an EMBL/GenBank/DDBJ whole genome shotgun (WGS) entry which is preliminary data.</text>
</comment>
<evidence type="ECO:0000313" key="2">
    <source>
        <dbReference type="EMBL" id="OCT49101.1"/>
    </source>
</evidence>
<evidence type="ECO:0000256" key="1">
    <source>
        <dbReference type="SAM" id="MobiDB-lite"/>
    </source>
</evidence>
<sequence>MDDIYIAPSSRLKDFTANPAFQRRLPATTQKATVLTTHKAVDHAKGWLQKGSEVKTRKEKPAWTLHPRNGREDICILTEYKRKVFVPRYLLTPAASLRTTVSAPAPPIHRKRLLEFDAVEEPIGRRRLRGIDNRRYMAWSRLDTGLGPHSEAPGAFASGREKLPVFLNGELRPAKRPANISSLYVQCTLEPQGTEASGHPGLDQHAKRGGRGTIE</sequence>
<evidence type="ECO:0000313" key="3">
    <source>
        <dbReference type="Proteomes" id="UP000094526"/>
    </source>
</evidence>
<dbReference type="EMBL" id="LGRB01000011">
    <property type="protein sequence ID" value="OCT49101.1"/>
    <property type="molecule type" value="Genomic_DNA"/>
</dbReference>
<dbReference type="Proteomes" id="UP000094526">
    <property type="component" value="Unassembled WGS sequence"/>
</dbReference>
<feature type="region of interest" description="Disordered" evidence="1">
    <location>
        <begin position="192"/>
        <end position="215"/>
    </location>
</feature>
<name>A0A1C1CKV7_9EURO</name>
<dbReference type="VEuPathDB" id="FungiDB:CLCR_05140"/>
<reference evidence="3" key="1">
    <citation type="submission" date="2015-07" db="EMBL/GenBank/DDBJ databases">
        <authorList>
            <person name="Teixeira M.M."/>
            <person name="Souza R.C."/>
            <person name="Almeida L.G."/>
            <person name="Vicente V.A."/>
            <person name="de Hoog S."/>
            <person name="Bocca A.L."/>
            <person name="de Almeida S.R."/>
            <person name="Vasconcelos A.T."/>
            <person name="Felipe M.S."/>
        </authorList>
    </citation>
    <scope>NUCLEOTIDE SEQUENCE [LARGE SCALE GENOMIC DNA]</scope>
    <source>
        <strain evidence="3">KSF</strain>
    </source>
</reference>
<protein>
    <submittedName>
        <fullName evidence="2">Uncharacterized protein</fullName>
    </submittedName>
</protein>
<gene>
    <name evidence="2" type="ORF">CLCR_05140</name>
</gene>